<evidence type="ECO:0000313" key="2">
    <source>
        <dbReference type="Proteomes" id="UP000014962"/>
    </source>
</evidence>
<dbReference type="EMBL" id="ATMR01000015">
    <property type="protein sequence ID" value="EPR74664.1"/>
    <property type="molecule type" value="Genomic_DNA"/>
</dbReference>
<gene>
    <name evidence="1" type="ORF">ADIWIN_0303</name>
</gene>
<keyword evidence="2" id="KW-1185">Reference proteome</keyword>
<name>S7X6J0_9FLAO</name>
<organism evidence="1 2">
    <name type="scientific">Winogradskyella psychrotolerans RS-3</name>
    <dbReference type="NCBI Taxonomy" id="641526"/>
    <lineage>
        <taxon>Bacteria</taxon>
        <taxon>Pseudomonadati</taxon>
        <taxon>Bacteroidota</taxon>
        <taxon>Flavobacteriia</taxon>
        <taxon>Flavobacteriales</taxon>
        <taxon>Flavobacteriaceae</taxon>
        <taxon>Winogradskyella</taxon>
    </lineage>
</organism>
<evidence type="ECO:0000313" key="1">
    <source>
        <dbReference type="EMBL" id="EPR74664.1"/>
    </source>
</evidence>
<dbReference type="AlphaFoldDB" id="S7X6J0"/>
<reference evidence="1 2" key="1">
    <citation type="journal article" date="2013" name="Genome Announc.">
        <title>Draft Genome Sequence of Winogradskyella psychrotolerans RS-3T, Isolated from the Marine Transect of Kongsfjorden, Ny-Alesund, Svalbard, Arctic Ocean.</title>
        <authorList>
            <person name="Kumar Pinnaka A."/>
            <person name="Ara S."/>
            <person name="Singh A."/>
            <person name="Shivaji S."/>
        </authorList>
    </citation>
    <scope>NUCLEOTIDE SEQUENCE [LARGE SCALE GENOMIC DNA]</scope>
    <source>
        <strain evidence="1 2">RS-3</strain>
    </source>
</reference>
<protein>
    <submittedName>
        <fullName evidence="1">Uncharacterized protein</fullName>
    </submittedName>
</protein>
<accession>S7X6J0</accession>
<sequence length="65" mass="6820">MLPPTVMGSLTVLELASKAVHPASVSEKFEYVPAANPVNEKLLAEMVTFCGLVVAPAPVGVKLKE</sequence>
<comment type="caution">
    <text evidence="1">The sequence shown here is derived from an EMBL/GenBank/DDBJ whole genome shotgun (WGS) entry which is preliminary data.</text>
</comment>
<proteinExistence type="predicted"/>
<dbReference type="Proteomes" id="UP000014962">
    <property type="component" value="Unassembled WGS sequence"/>
</dbReference>